<keyword evidence="1" id="KW-0732">Signal</keyword>
<dbReference type="Proteomes" id="UP000051386">
    <property type="component" value="Unassembled WGS sequence"/>
</dbReference>
<feature type="signal peptide" evidence="1">
    <location>
        <begin position="1"/>
        <end position="20"/>
    </location>
</feature>
<gene>
    <name evidence="2" type="ORF">ABB28_06035</name>
</gene>
<name>A0A0R0D1A5_9GAMM</name>
<protein>
    <recommendedName>
        <fullName evidence="4">Secreted protein</fullName>
    </recommendedName>
</protein>
<organism evidence="2 3">
    <name type="scientific">Stenotrophomonas chelatiphaga</name>
    <dbReference type="NCBI Taxonomy" id="517011"/>
    <lineage>
        <taxon>Bacteria</taxon>
        <taxon>Pseudomonadati</taxon>
        <taxon>Pseudomonadota</taxon>
        <taxon>Gammaproteobacteria</taxon>
        <taxon>Lysobacterales</taxon>
        <taxon>Lysobacteraceae</taxon>
        <taxon>Stenotrophomonas</taxon>
    </lineage>
</organism>
<proteinExistence type="predicted"/>
<sequence>MKLPACIALLTLLPALPAAANGVDIPALVECRQGIAEHAALSAAAADPLKAVALGLQPLAQQNPFMTEFRLANPTTAFGHPTDHIALAGASVMAVLDLADPRPLAAGLKLETAYDADGKFMAGREVVSRDTTDPKTGEPMIESIILSVSTVRSHPGQTLAGCSYSLDLPAEEEGTPAAAASEG</sequence>
<evidence type="ECO:0000256" key="1">
    <source>
        <dbReference type="SAM" id="SignalP"/>
    </source>
</evidence>
<comment type="caution">
    <text evidence="2">The sequence shown here is derived from an EMBL/GenBank/DDBJ whole genome shotgun (WGS) entry which is preliminary data.</text>
</comment>
<evidence type="ECO:0000313" key="2">
    <source>
        <dbReference type="EMBL" id="KRG74998.1"/>
    </source>
</evidence>
<keyword evidence="3" id="KW-1185">Reference proteome</keyword>
<dbReference type="EMBL" id="LDJK01000018">
    <property type="protein sequence ID" value="KRG74998.1"/>
    <property type="molecule type" value="Genomic_DNA"/>
</dbReference>
<dbReference type="RefSeq" id="WP_057507772.1">
    <property type="nucleotide sequence ID" value="NZ_LDJK01000018.1"/>
</dbReference>
<dbReference type="PATRIC" id="fig|517011.3.peg.695"/>
<dbReference type="AlphaFoldDB" id="A0A0R0D1A5"/>
<evidence type="ECO:0000313" key="3">
    <source>
        <dbReference type="Proteomes" id="UP000051386"/>
    </source>
</evidence>
<feature type="chain" id="PRO_5006394995" description="Secreted protein" evidence="1">
    <location>
        <begin position="21"/>
        <end position="183"/>
    </location>
</feature>
<accession>A0A0R0D1A5</accession>
<reference evidence="2 3" key="1">
    <citation type="submission" date="2015-05" db="EMBL/GenBank/DDBJ databases">
        <title>Genome sequencing and analysis of members of genus Stenotrophomonas.</title>
        <authorList>
            <person name="Patil P.P."/>
            <person name="Midha S."/>
            <person name="Patil P.B."/>
        </authorList>
    </citation>
    <scope>NUCLEOTIDE SEQUENCE [LARGE SCALE GENOMIC DNA]</scope>
    <source>
        <strain evidence="2 3">DSM 21508</strain>
    </source>
</reference>
<evidence type="ECO:0008006" key="4">
    <source>
        <dbReference type="Google" id="ProtNLM"/>
    </source>
</evidence>